<keyword evidence="4 7" id="KW-0694">RNA-binding</keyword>
<protein>
    <recommendedName>
        <fullName evidence="14">RNA-binding protein 26</fullName>
    </recommendedName>
</protein>
<dbReference type="PROSITE" id="PS50102">
    <property type="entry name" value="RRM"/>
    <property type="match status" value="1"/>
</dbReference>
<dbReference type="InParanoid" id="A0A2J7QN96"/>
<dbReference type="STRING" id="105785.A0A2J7QN96"/>
<reference evidence="12 13" key="1">
    <citation type="submission" date="2017-12" db="EMBL/GenBank/DDBJ databases">
        <title>Hemimetabolous genomes reveal molecular basis of termite eusociality.</title>
        <authorList>
            <person name="Harrison M.C."/>
            <person name="Jongepier E."/>
            <person name="Robertson H.M."/>
            <person name="Arning N."/>
            <person name="Bitard-Feildel T."/>
            <person name="Chao H."/>
            <person name="Childers C.P."/>
            <person name="Dinh H."/>
            <person name="Doddapaneni H."/>
            <person name="Dugan S."/>
            <person name="Gowin J."/>
            <person name="Greiner C."/>
            <person name="Han Y."/>
            <person name="Hu H."/>
            <person name="Hughes D.S.T."/>
            <person name="Huylmans A.-K."/>
            <person name="Kemena C."/>
            <person name="Kremer L.P.M."/>
            <person name="Lee S.L."/>
            <person name="Lopez-Ezquerra A."/>
            <person name="Mallet L."/>
            <person name="Monroy-Kuhn J.M."/>
            <person name="Moser A."/>
            <person name="Murali S.C."/>
            <person name="Muzny D.M."/>
            <person name="Otani S."/>
            <person name="Piulachs M.-D."/>
            <person name="Poelchau M."/>
            <person name="Qu J."/>
            <person name="Schaub F."/>
            <person name="Wada-Katsumata A."/>
            <person name="Worley K.C."/>
            <person name="Xie Q."/>
            <person name="Ylla G."/>
            <person name="Poulsen M."/>
            <person name="Gibbs R.A."/>
            <person name="Schal C."/>
            <person name="Richards S."/>
            <person name="Belles X."/>
            <person name="Korb J."/>
            <person name="Bornberg-Bauer E."/>
        </authorList>
    </citation>
    <scope>NUCLEOTIDE SEQUENCE [LARGE SCALE GENOMIC DNA]</scope>
    <source>
        <tissue evidence="12">Whole body</tissue>
    </source>
</reference>
<dbReference type="CDD" id="cd12257">
    <property type="entry name" value="RRM1_RBM26_like"/>
    <property type="match status" value="1"/>
</dbReference>
<dbReference type="InterPro" id="IPR035979">
    <property type="entry name" value="RBD_domain_sf"/>
</dbReference>
<dbReference type="Pfam" id="PF01480">
    <property type="entry name" value="PWI"/>
    <property type="match status" value="1"/>
</dbReference>
<name>A0A2J7QN96_9NEOP</name>
<dbReference type="InterPro" id="IPR012677">
    <property type="entry name" value="Nucleotide-bd_a/b_plait_sf"/>
</dbReference>
<feature type="region of interest" description="Disordered" evidence="9">
    <location>
        <begin position="420"/>
        <end position="488"/>
    </location>
</feature>
<feature type="compositionally biased region" description="Polar residues" evidence="9">
    <location>
        <begin position="565"/>
        <end position="582"/>
    </location>
</feature>
<feature type="compositionally biased region" description="Basic residues" evidence="9">
    <location>
        <begin position="184"/>
        <end position="203"/>
    </location>
</feature>
<comment type="function">
    <text evidence="6">May be involved in the turnover of nuclear polyadenylated (pA+) RNA.</text>
</comment>
<dbReference type="PANTHER" id="PTHR14398">
    <property type="entry name" value="RNA RECOGNITION RRM/RNP DOMAIN"/>
    <property type="match status" value="1"/>
</dbReference>
<dbReference type="InterPro" id="IPR045137">
    <property type="entry name" value="RBM26/27"/>
</dbReference>
<feature type="domain" description="C3H1-type" evidence="11">
    <location>
        <begin position="373"/>
        <end position="401"/>
    </location>
</feature>
<keyword evidence="1 8" id="KW-0479">Metal-binding</keyword>
<feature type="zinc finger region" description="C3H1-type" evidence="8">
    <location>
        <begin position="373"/>
        <end position="401"/>
    </location>
</feature>
<evidence type="ECO:0008006" key="14">
    <source>
        <dbReference type="Google" id="ProtNLM"/>
    </source>
</evidence>
<feature type="compositionally biased region" description="Basic residues" evidence="9">
    <location>
        <begin position="279"/>
        <end position="298"/>
    </location>
</feature>
<dbReference type="SMART" id="SM00360">
    <property type="entry name" value="RRM"/>
    <property type="match status" value="2"/>
</dbReference>
<dbReference type="InterPro" id="IPR000571">
    <property type="entry name" value="Znf_CCCH"/>
</dbReference>
<feature type="compositionally biased region" description="Basic and acidic residues" evidence="9">
    <location>
        <begin position="309"/>
        <end position="320"/>
    </location>
</feature>
<feature type="region of interest" description="Disordered" evidence="9">
    <location>
        <begin position="1108"/>
        <end position="1132"/>
    </location>
</feature>
<gene>
    <name evidence="12" type="ORF">B7P43_G05352</name>
</gene>
<evidence type="ECO:0000256" key="3">
    <source>
        <dbReference type="ARBA" id="ARBA00022833"/>
    </source>
</evidence>
<dbReference type="PANTHER" id="PTHR14398:SF0">
    <property type="entry name" value="ZINC FINGER PROTEIN SWM"/>
    <property type="match status" value="1"/>
</dbReference>
<keyword evidence="5" id="KW-0175">Coiled coil</keyword>
<dbReference type="GO" id="GO:0005634">
    <property type="term" value="C:nucleus"/>
    <property type="evidence" value="ECO:0007669"/>
    <property type="project" value="TreeGrafter"/>
</dbReference>
<evidence type="ECO:0000256" key="2">
    <source>
        <dbReference type="ARBA" id="ARBA00022771"/>
    </source>
</evidence>
<dbReference type="Proteomes" id="UP000235965">
    <property type="component" value="Unassembled WGS sequence"/>
</dbReference>
<feature type="region of interest" description="Disordered" evidence="9">
    <location>
        <begin position="550"/>
        <end position="582"/>
    </location>
</feature>
<dbReference type="InterPro" id="IPR000504">
    <property type="entry name" value="RRM_dom"/>
</dbReference>
<feature type="domain" description="RRM" evidence="10">
    <location>
        <begin position="602"/>
        <end position="689"/>
    </location>
</feature>
<feature type="compositionally biased region" description="Basic residues" evidence="9">
    <location>
        <begin position="472"/>
        <end position="484"/>
    </location>
</feature>
<dbReference type="PROSITE" id="PS50103">
    <property type="entry name" value="ZF_C3H1"/>
    <property type="match status" value="1"/>
</dbReference>
<dbReference type="GO" id="GO:0003723">
    <property type="term" value="F:RNA binding"/>
    <property type="evidence" value="ECO:0007669"/>
    <property type="project" value="UniProtKB-UniRule"/>
</dbReference>
<evidence type="ECO:0000259" key="10">
    <source>
        <dbReference type="PROSITE" id="PS50102"/>
    </source>
</evidence>
<dbReference type="FunCoup" id="A0A2J7QN96">
    <property type="interactions" value="2385"/>
</dbReference>
<dbReference type="Pfam" id="PF14605">
    <property type="entry name" value="Nup35_RRM_2"/>
    <property type="match status" value="1"/>
</dbReference>
<evidence type="ECO:0000256" key="8">
    <source>
        <dbReference type="PROSITE-ProRule" id="PRU00723"/>
    </source>
</evidence>
<accession>A0A2J7QN96</accession>
<feature type="compositionally biased region" description="Basic and acidic residues" evidence="9">
    <location>
        <begin position="172"/>
        <end position="183"/>
    </location>
</feature>
<dbReference type="OrthoDB" id="443401at2759"/>
<comment type="caution">
    <text evidence="12">The sequence shown here is derived from an EMBL/GenBank/DDBJ whole genome shotgun (WGS) entry which is preliminary data.</text>
</comment>
<feature type="region of interest" description="Disordered" evidence="9">
    <location>
        <begin position="113"/>
        <end position="134"/>
    </location>
</feature>
<organism evidence="12 13">
    <name type="scientific">Cryptotermes secundus</name>
    <dbReference type="NCBI Taxonomy" id="105785"/>
    <lineage>
        <taxon>Eukaryota</taxon>
        <taxon>Metazoa</taxon>
        <taxon>Ecdysozoa</taxon>
        <taxon>Arthropoda</taxon>
        <taxon>Hexapoda</taxon>
        <taxon>Insecta</taxon>
        <taxon>Pterygota</taxon>
        <taxon>Neoptera</taxon>
        <taxon>Polyneoptera</taxon>
        <taxon>Dictyoptera</taxon>
        <taxon>Blattodea</taxon>
        <taxon>Blattoidea</taxon>
        <taxon>Termitoidae</taxon>
        <taxon>Kalotermitidae</taxon>
        <taxon>Cryptotermitinae</taxon>
        <taxon>Cryptotermes</taxon>
    </lineage>
</organism>
<keyword evidence="13" id="KW-1185">Reference proteome</keyword>
<feature type="compositionally biased region" description="Polar residues" evidence="9">
    <location>
        <begin position="119"/>
        <end position="133"/>
    </location>
</feature>
<dbReference type="Pfam" id="PF00642">
    <property type="entry name" value="zf-CCCH"/>
    <property type="match status" value="1"/>
</dbReference>
<dbReference type="SUPFAM" id="SSF54928">
    <property type="entry name" value="RNA-binding domain, RBD"/>
    <property type="match status" value="2"/>
</dbReference>
<keyword evidence="2 8" id="KW-0863">Zinc-finger</keyword>
<dbReference type="Gene3D" id="3.30.70.330">
    <property type="match status" value="2"/>
</dbReference>
<evidence type="ECO:0000259" key="11">
    <source>
        <dbReference type="PROSITE" id="PS50103"/>
    </source>
</evidence>
<dbReference type="GO" id="GO:0008270">
    <property type="term" value="F:zinc ion binding"/>
    <property type="evidence" value="ECO:0007669"/>
    <property type="project" value="UniProtKB-KW"/>
</dbReference>
<sequence length="1132" mass="125507">MIINDPEAFKSWLTTVLEPLCDADPAALAKYVFALVKKDKPVAELRSSMVEQLDVFLQSETKKFVDLLFKTLETQVYDVPAIATVTHTTSAVVDPTITAEPAATKIPIAKQPGEPLLSDSLNTANPPNTQSLPGHQVVAGVTSLMNSVQTNGTIPLPVHKRDLDLQTRSTHRKSDSDKDDKGRIGGRIRHRSSRSPSRGRSRSRSWDRTRRSRSRDRERERDRERGRERDRSRAWRNKSPPPRRYDRDRRRSWSRSNSPAVAAGAGPIVKTRSMGASRSRSRSPHYNHRGRYRNRSPHGRLSISHSRSRSIERARDKKEPLSGAGTPTQDSNHGDVDMRLTTTSQSIQSVVSAGGKTADSVTNSGASLLPGVFHPKRRCRDFDEKGYCMRGDLCPYDHGNDPVVLEDVALSHVLAFGPNHPPSHPLAPPSTGPSAPLNPPSTSQPSAATEVTEGLLEHGVTQGIPLEPPPHHVPRPVPHPHMRGPHPGNMEYNPDAPSMEPRMMWGRPPFRGGPGGMRAGGMMRGAIGRPVVYNPQPQRELINVPVTDQTQNYPTTYKHNRQHAETNSYTPNTEAKDSSQPTKKPCFDFARLGPRHKNPNNCSLELKKVPRGLNNITHLNNHFSKFGKIVNIQVSFEGDPEAALVTFSSHAEANAAYRSTEAVLNNRFIKVFWHNSSEGKQENVPPPRPSVKERLGVPNPISNSKVLNTLQPKASLALQSEAVEKVIMSGNNLTKTVYIPTALKKQESPVISSSIIQENSKAQAATAAAIKKTQEILAVKETLKKKQEEKRKEALKLTADLRKRKQDLLHKQLAQQKLLIERLESSGVAPEQREALMATIKKLQESIEKIRKDLSSGVVQGGTSTVKASSIIGSKQQSVTSPVAVKKSKEEAQREILDAELDLFTRQQEGGDTSELQRKVAELKMEAHSLGLLQGSTPPVRPHHRTAVPLNRSLSRTRGSPFRGRGRGFTHVCVDHRPTKVLVSGYEEDEKTDVLAHFAQFGEIVDYIVDESTPSIILNYKSRKEAEVAMVKGRTFQDRLLSITWCNNPGVGRGVRGSHNLMSTVHLHHGLVHRSVIMVGTNAEGGREELEEVDEGLIEEEEELGVAELSEDVLLQDDEEEEEDGEDRSWRR</sequence>
<evidence type="ECO:0000256" key="5">
    <source>
        <dbReference type="ARBA" id="ARBA00023054"/>
    </source>
</evidence>
<feature type="compositionally biased region" description="Polar residues" evidence="9">
    <location>
        <begin position="440"/>
        <end position="449"/>
    </location>
</feature>
<evidence type="ECO:0000313" key="12">
    <source>
        <dbReference type="EMBL" id="PNF30065.1"/>
    </source>
</evidence>
<evidence type="ECO:0000313" key="13">
    <source>
        <dbReference type="Proteomes" id="UP000235965"/>
    </source>
</evidence>
<feature type="region of interest" description="Disordered" evidence="9">
    <location>
        <begin position="150"/>
        <end position="337"/>
    </location>
</feature>
<dbReference type="SMART" id="SM00356">
    <property type="entry name" value="ZnF_C3H1"/>
    <property type="match status" value="1"/>
</dbReference>
<evidence type="ECO:0000256" key="7">
    <source>
        <dbReference type="PROSITE-ProRule" id="PRU00176"/>
    </source>
</evidence>
<dbReference type="FunFam" id="3.30.70.330:FF:000330">
    <property type="entry name" value="RNA-binding motif protein 26"/>
    <property type="match status" value="1"/>
</dbReference>
<keyword evidence="3 8" id="KW-0862">Zinc</keyword>
<feature type="compositionally biased region" description="Basic and acidic residues" evidence="9">
    <location>
        <begin position="204"/>
        <end position="233"/>
    </location>
</feature>
<evidence type="ECO:0000256" key="4">
    <source>
        <dbReference type="ARBA" id="ARBA00022884"/>
    </source>
</evidence>
<evidence type="ECO:0000256" key="1">
    <source>
        <dbReference type="ARBA" id="ARBA00022723"/>
    </source>
</evidence>
<dbReference type="InterPro" id="IPR002483">
    <property type="entry name" value="PWI_dom"/>
</dbReference>
<feature type="compositionally biased region" description="Pro residues" evidence="9">
    <location>
        <begin position="420"/>
        <end position="439"/>
    </location>
</feature>
<dbReference type="EMBL" id="NEVH01013198">
    <property type="protein sequence ID" value="PNF30065.1"/>
    <property type="molecule type" value="Genomic_DNA"/>
</dbReference>
<dbReference type="AlphaFoldDB" id="A0A2J7QN96"/>
<proteinExistence type="predicted"/>
<feature type="compositionally biased region" description="Acidic residues" evidence="9">
    <location>
        <begin position="1108"/>
        <end position="1126"/>
    </location>
</feature>
<evidence type="ECO:0000256" key="9">
    <source>
        <dbReference type="SAM" id="MobiDB-lite"/>
    </source>
</evidence>
<evidence type="ECO:0000256" key="6">
    <source>
        <dbReference type="ARBA" id="ARBA00043866"/>
    </source>
</evidence>